<dbReference type="STRING" id="1561.NPD11_1169"/>
<dbReference type="OrthoDB" id="9788773at2"/>
<dbReference type="InterPro" id="IPR045865">
    <property type="entry name" value="ACT-like_dom_sf"/>
</dbReference>
<dbReference type="Proteomes" id="UP000030635">
    <property type="component" value="Chromosome"/>
</dbReference>
<dbReference type="eggNOG" id="COG4492">
    <property type="taxonomic scope" value="Bacteria"/>
</dbReference>
<keyword evidence="4" id="KW-1185">Reference proteome</keyword>
<dbReference type="KEGG" id="cbv:U729_1847"/>
<evidence type="ECO:0000256" key="1">
    <source>
        <dbReference type="HAMAP-Rule" id="MF_00707"/>
    </source>
</evidence>
<evidence type="ECO:0000313" key="4">
    <source>
        <dbReference type="Proteomes" id="UP000030635"/>
    </source>
</evidence>
<dbReference type="InterPro" id="IPR008310">
    <property type="entry name" value="UPF0735_ACT_dom-cont"/>
</dbReference>
<accession>A0A0A7FS19</accession>
<dbReference type="InterPro" id="IPR002912">
    <property type="entry name" value="ACT_dom"/>
</dbReference>
<dbReference type="SUPFAM" id="SSF55021">
    <property type="entry name" value="ACT-like"/>
    <property type="match status" value="1"/>
</dbReference>
<dbReference type="NCBIfam" id="NF003361">
    <property type="entry name" value="PRK04435.1"/>
    <property type="match status" value="1"/>
</dbReference>
<organism evidence="3 4">
    <name type="scientific">Clostridium baratii str. Sullivan</name>
    <dbReference type="NCBI Taxonomy" id="1415775"/>
    <lineage>
        <taxon>Bacteria</taxon>
        <taxon>Bacillati</taxon>
        <taxon>Bacillota</taxon>
        <taxon>Clostridia</taxon>
        <taxon>Eubacteriales</taxon>
        <taxon>Clostridiaceae</taxon>
        <taxon>Clostridium</taxon>
    </lineage>
</organism>
<dbReference type="CDD" id="cd04888">
    <property type="entry name" value="ACT_PheB-BS"/>
    <property type="match status" value="1"/>
</dbReference>
<dbReference type="RefSeq" id="WP_039314012.1">
    <property type="nucleotide sequence ID" value="NZ_CP006905.1"/>
</dbReference>
<dbReference type="Gene3D" id="3.30.70.260">
    <property type="match status" value="1"/>
</dbReference>
<dbReference type="HAMAP" id="MF_00707">
    <property type="entry name" value="UPF0735"/>
    <property type="match status" value="1"/>
</dbReference>
<gene>
    <name evidence="3" type="ORF">U729_1847</name>
</gene>
<dbReference type="PROSITE" id="PS51671">
    <property type="entry name" value="ACT"/>
    <property type="match status" value="1"/>
</dbReference>
<protein>
    <recommendedName>
        <fullName evidence="1">UPF0735 ACT domain-containing protein U729_1847</fullName>
    </recommendedName>
</protein>
<dbReference type="HOGENOM" id="CLU_128147_0_0_9"/>
<evidence type="ECO:0000259" key="2">
    <source>
        <dbReference type="PROSITE" id="PS51671"/>
    </source>
</evidence>
<feature type="domain" description="ACT" evidence="2">
    <location>
        <begin position="69"/>
        <end position="144"/>
    </location>
</feature>
<dbReference type="AlphaFoldDB" id="A0A0A7FS19"/>
<sequence length="145" mass="16413">MKGNYLVVDKKVLPDVYEKVLEVKKILKEGKIKEITEATKMIGISRSVYYKYKDHVFEFVESIQGRKMTFSMIIEHKKGVLSDILNRISDKGGNIITIDQGIPIGGTANLSVTIDMSHLECDITAFLENLSSMEHVEKVDFIAME</sequence>
<comment type="similarity">
    <text evidence="1">Belongs to the UPF0735 family.</text>
</comment>
<dbReference type="EMBL" id="CP006905">
    <property type="protein sequence ID" value="AIY82397.1"/>
    <property type="molecule type" value="Genomic_DNA"/>
</dbReference>
<proteinExistence type="inferred from homology"/>
<dbReference type="PIRSF" id="PIRSF025624">
    <property type="entry name" value="ACT_PheB"/>
    <property type="match status" value="1"/>
</dbReference>
<name>A0A0A7FS19_9CLOT</name>
<evidence type="ECO:0000313" key="3">
    <source>
        <dbReference type="EMBL" id="AIY82397.1"/>
    </source>
</evidence>
<reference evidence="3 4" key="1">
    <citation type="journal article" date="2015" name="Infect. Genet. Evol.">
        <title>Genomic sequences of six botulinum neurotoxin-producing strains representing three clostridial species illustrate the mobility and diversity of botulinum neurotoxin genes.</title>
        <authorList>
            <person name="Smith T.J."/>
            <person name="Hill K.K."/>
            <person name="Xie G."/>
            <person name="Foley B.T."/>
            <person name="Williamson C.H."/>
            <person name="Foster J.T."/>
            <person name="Johnson S.L."/>
            <person name="Chertkov O."/>
            <person name="Teshima H."/>
            <person name="Gibbons H.S."/>
            <person name="Johnsky L.A."/>
            <person name="Karavis M.A."/>
            <person name="Smith L.A."/>
        </authorList>
    </citation>
    <scope>NUCLEOTIDE SEQUENCE [LARGE SCALE GENOMIC DNA]</scope>
    <source>
        <strain evidence="3">Sullivan</strain>
    </source>
</reference>